<keyword evidence="1" id="KW-0560">Oxidoreductase</keyword>
<dbReference type="InterPro" id="IPR020471">
    <property type="entry name" value="AKR"/>
</dbReference>
<evidence type="ECO:0000259" key="2">
    <source>
        <dbReference type="Pfam" id="PF00248"/>
    </source>
</evidence>
<dbReference type="PRINTS" id="PR00069">
    <property type="entry name" value="ALDKETRDTASE"/>
</dbReference>
<dbReference type="EMBL" id="MNAD01000145">
    <property type="protein sequence ID" value="OJT15673.1"/>
    <property type="molecule type" value="Genomic_DNA"/>
</dbReference>
<dbReference type="InterPro" id="IPR023210">
    <property type="entry name" value="NADP_OxRdtase_dom"/>
</dbReference>
<evidence type="ECO:0000256" key="1">
    <source>
        <dbReference type="ARBA" id="ARBA00023002"/>
    </source>
</evidence>
<evidence type="ECO:0000313" key="3">
    <source>
        <dbReference type="EMBL" id="OJT15673.1"/>
    </source>
</evidence>
<dbReference type="Pfam" id="PF00248">
    <property type="entry name" value="Aldo_ket_red"/>
    <property type="match status" value="1"/>
</dbReference>
<name>A0A1M2W764_TRAPU</name>
<evidence type="ECO:0000313" key="4">
    <source>
        <dbReference type="Proteomes" id="UP000184267"/>
    </source>
</evidence>
<dbReference type="OMA" id="EDVVGKW"/>
<dbReference type="InterPro" id="IPR050791">
    <property type="entry name" value="Aldo-Keto_reductase"/>
</dbReference>
<dbReference type="InterPro" id="IPR036812">
    <property type="entry name" value="NAD(P)_OxRdtase_dom_sf"/>
</dbReference>
<dbReference type="GO" id="GO:0016491">
    <property type="term" value="F:oxidoreductase activity"/>
    <property type="evidence" value="ECO:0007669"/>
    <property type="project" value="UniProtKB-KW"/>
</dbReference>
<dbReference type="SUPFAM" id="SSF51430">
    <property type="entry name" value="NAD(P)-linked oxidoreductase"/>
    <property type="match status" value="1"/>
</dbReference>
<protein>
    <submittedName>
        <fullName evidence="3">Aldo-keto reductase yakc [NADP(+)]</fullName>
    </submittedName>
</protein>
<dbReference type="PANTHER" id="PTHR43625">
    <property type="entry name" value="AFLATOXIN B1 ALDEHYDE REDUCTASE"/>
    <property type="match status" value="1"/>
</dbReference>
<gene>
    <name evidence="3" type="ORF">TRAPUB_5501</name>
</gene>
<dbReference type="STRING" id="154538.A0A1M2W764"/>
<dbReference type="OrthoDB" id="37537at2759"/>
<comment type="caution">
    <text evidence="3">The sequence shown here is derived from an EMBL/GenBank/DDBJ whole genome shotgun (WGS) entry which is preliminary data.</text>
</comment>
<reference evidence="3 4" key="1">
    <citation type="submission" date="2016-10" db="EMBL/GenBank/DDBJ databases">
        <title>Genome sequence of the basidiomycete white-rot fungus Trametes pubescens.</title>
        <authorList>
            <person name="Makela M.R."/>
            <person name="Granchi Z."/>
            <person name="Peng M."/>
            <person name="De Vries R.P."/>
            <person name="Grigoriev I."/>
            <person name="Riley R."/>
            <person name="Hilden K."/>
        </authorList>
    </citation>
    <scope>NUCLEOTIDE SEQUENCE [LARGE SCALE GENOMIC DNA]</scope>
    <source>
        <strain evidence="3 4">FBCC735</strain>
    </source>
</reference>
<dbReference type="AlphaFoldDB" id="A0A1M2W764"/>
<organism evidence="3 4">
    <name type="scientific">Trametes pubescens</name>
    <name type="common">White-rot fungus</name>
    <dbReference type="NCBI Taxonomy" id="154538"/>
    <lineage>
        <taxon>Eukaryota</taxon>
        <taxon>Fungi</taxon>
        <taxon>Dikarya</taxon>
        <taxon>Basidiomycota</taxon>
        <taxon>Agaricomycotina</taxon>
        <taxon>Agaricomycetes</taxon>
        <taxon>Polyporales</taxon>
        <taxon>Polyporaceae</taxon>
        <taxon>Trametes</taxon>
    </lineage>
</organism>
<sequence>MSLPTRKIGDADVSAIGFGAMSIAAYYATSIPEEERFKVRDCQQFKRTGKRSEIFLATKFGIVPDDRLVCGDPEYVPQALAKSLERLGVDYVDLWYLHRADQKVPIELTVRAMAEQVKAGKVKYLGLSEISSATLRRAHAVHPIAAIQVEYSPFSLDIEDEKIALLKTARELGVAVVAYSPLGRGLLTGQIRSPADLKEGDWRLSTPRFSKENFPKVLRVVDSIQAIAKKYGVTGGQITLAWLLAQGDDIIPIPGTTRIPNLKENIAAANVKLAQEDIDEIRRLAQAADNTLGERYMAESQALCFADTPPLPTA</sequence>
<accession>A0A1M2W764</accession>
<feature type="domain" description="NADP-dependent oxidoreductase" evidence="2">
    <location>
        <begin position="44"/>
        <end position="284"/>
    </location>
</feature>
<proteinExistence type="predicted"/>
<dbReference type="Gene3D" id="3.20.20.100">
    <property type="entry name" value="NADP-dependent oxidoreductase domain"/>
    <property type="match status" value="1"/>
</dbReference>
<dbReference type="Proteomes" id="UP000184267">
    <property type="component" value="Unassembled WGS sequence"/>
</dbReference>
<dbReference type="PANTHER" id="PTHR43625:SF40">
    <property type="entry name" value="ALDO-KETO REDUCTASE YAKC [NADP(+)]"/>
    <property type="match status" value="1"/>
</dbReference>
<keyword evidence="4" id="KW-1185">Reference proteome</keyword>
<dbReference type="GO" id="GO:0005737">
    <property type="term" value="C:cytoplasm"/>
    <property type="evidence" value="ECO:0007669"/>
    <property type="project" value="TreeGrafter"/>
</dbReference>